<name>A0A3E2N6A1_9FIRM</name>
<dbReference type="GO" id="GO:0005524">
    <property type="term" value="F:ATP binding"/>
    <property type="evidence" value="ECO:0007669"/>
    <property type="project" value="InterPro"/>
</dbReference>
<protein>
    <submittedName>
        <fullName evidence="3">Restriction endonuclease subunit R</fullName>
    </submittedName>
</protein>
<dbReference type="GO" id="GO:0005829">
    <property type="term" value="C:cytosol"/>
    <property type="evidence" value="ECO:0007669"/>
    <property type="project" value="TreeGrafter"/>
</dbReference>
<feature type="domain" description="Helicase ATP-binding" evidence="2">
    <location>
        <begin position="204"/>
        <end position="361"/>
    </location>
</feature>
<keyword evidence="3" id="KW-0378">Hydrolase</keyword>
<dbReference type="EMBL" id="QOHO01000082">
    <property type="protein sequence ID" value="RFZ76525.1"/>
    <property type="molecule type" value="Genomic_DNA"/>
</dbReference>
<dbReference type="Proteomes" id="UP000260680">
    <property type="component" value="Unassembled WGS sequence"/>
</dbReference>
<reference evidence="3 4" key="1">
    <citation type="submission" date="2018-07" db="EMBL/GenBank/DDBJ databases">
        <title>New species, Clostridium PI-S10-A1B.</title>
        <authorList>
            <person name="Krishna G."/>
            <person name="Summeta K."/>
            <person name="Shikha S."/>
            <person name="Prabhu P.B."/>
            <person name="Suresh K."/>
        </authorList>
    </citation>
    <scope>NUCLEOTIDE SEQUENCE [LARGE SCALE GENOMIC DNA]</scope>
    <source>
        <strain evidence="3 4">PI-S10-A1B</strain>
    </source>
</reference>
<dbReference type="PROSITE" id="PS51192">
    <property type="entry name" value="HELICASE_ATP_BIND_1"/>
    <property type="match status" value="1"/>
</dbReference>
<sequence length="771" mass="87711">MKDKEAKARIVINQLLMDAGWRFFDSDKGKANIQLEPNVKLTKMVLDGLGNDFEKTKNGFVDYLLLDEKNNPLLVLEAKKAGKHPLDGKEQARNYALSLRAKYIILSNGDLHYFWNLKKGNPELITSFPTYESLMESKALNASTKPLIDTVLDKYYIATSQEPGLEYTSAWKSGNDELLMDYCFGRSLRVMRYYQLEAVKSIQKAVKDGKTRFLLEMATGTGKTLTSAAIIKLFLRSEVANRVLFFVDRIELENQALKDFRRYLSKDGIKSVIYKENKDDWNSADVVITTIQSFSYNSKYKTLFSPSDFDLVISDEAHRSLGASNRAIFEYFMGYKLGLTATPKNYLKGVEFDITDPREIERRILLDTYHIFGCDSGTATYSYTLLDGVRDGYLVNPTVVDARSEITTQLLSDKGLILKIETDDDGSDESENTTETKFTAKSFEKKFFSEKTNELFCKIFLENALRDPISHEIGKSILFCVNIAHARKITAILNELAERAFPGKYNSDFAVQVTSNVDGAQQMTINFANNNLNGKTSWIDEYESSKSRVAVTVGMMTTGYDCSDILNLGFLRPIFSPADFIQMKGRGTRTYSFKYDQTEIKKSTFKLFDFFAVCDYFENDFNYDEKINIPKSALGGESDNPGGGEYHPPHSNEPYVSNLGDKVVTYDEALVGLDGMKIDRKFYQSFEETVQNDVVCQDIISAGDGDRLEQYLRTNIFDKPAEFYNIKKLELALGLDRRLSLKELVQYLLGNIPRFKNRQEMDLCETIPKFV</sequence>
<evidence type="ECO:0000256" key="1">
    <source>
        <dbReference type="SAM" id="MobiDB-lite"/>
    </source>
</evidence>
<evidence type="ECO:0000313" key="3">
    <source>
        <dbReference type="EMBL" id="RFZ76525.1"/>
    </source>
</evidence>
<dbReference type="SMART" id="SM00487">
    <property type="entry name" value="DEXDc"/>
    <property type="match status" value="1"/>
</dbReference>
<dbReference type="Gene3D" id="3.40.50.300">
    <property type="entry name" value="P-loop containing nucleotide triphosphate hydrolases"/>
    <property type="match status" value="2"/>
</dbReference>
<dbReference type="OrthoDB" id="9758243at2"/>
<dbReference type="AlphaFoldDB" id="A0A3E2N6A1"/>
<dbReference type="RefSeq" id="WP_117419338.1">
    <property type="nucleotide sequence ID" value="NZ_QOHO01000082.1"/>
</dbReference>
<dbReference type="InterPro" id="IPR006935">
    <property type="entry name" value="Helicase/UvrB_N"/>
</dbReference>
<dbReference type="InterPro" id="IPR014001">
    <property type="entry name" value="Helicase_ATP-bd"/>
</dbReference>
<dbReference type="CDD" id="cd18032">
    <property type="entry name" value="DEXHc_RE_I_III_res"/>
    <property type="match status" value="1"/>
</dbReference>
<keyword evidence="3" id="KW-0255">Endonuclease</keyword>
<dbReference type="PANTHER" id="PTHR47396:SF1">
    <property type="entry name" value="ATP-DEPENDENT HELICASE IRC3-RELATED"/>
    <property type="match status" value="1"/>
</dbReference>
<dbReference type="Pfam" id="PF13588">
    <property type="entry name" value="HSDR_N_2"/>
    <property type="match status" value="1"/>
</dbReference>
<dbReference type="Pfam" id="PF04851">
    <property type="entry name" value="ResIII"/>
    <property type="match status" value="1"/>
</dbReference>
<proteinExistence type="predicted"/>
<accession>A0A3E2N6A1</accession>
<evidence type="ECO:0000313" key="4">
    <source>
        <dbReference type="Proteomes" id="UP000260680"/>
    </source>
</evidence>
<keyword evidence="3" id="KW-0540">Nuclease</keyword>
<dbReference type="InterPro" id="IPR027417">
    <property type="entry name" value="P-loop_NTPase"/>
</dbReference>
<dbReference type="SUPFAM" id="SSF52540">
    <property type="entry name" value="P-loop containing nucleoside triphosphate hydrolases"/>
    <property type="match status" value="2"/>
</dbReference>
<feature type="region of interest" description="Disordered" evidence="1">
    <location>
        <begin position="633"/>
        <end position="652"/>
    </location>
</feature>
<dbReference type="GO" id="GO:0016787">
    <property type="term" value="F:hydrolase activity"/>
    <property type="evidence" value="ECO:0007669"/>
    <property type="project" value="InterPro"/>
</dbReference>
<gene>
    <name evidence="3" type="ORF">DS742_23195</name>
</gene>
<dbReference type="InterPro" id="IPR050742">
    <property type="entry name" value="Helicase_Restrict-Modif_Enz"/>
</dbReference>
<organism evidence="3 4">
    <name type="scientific">Lacrimispora amygdalina</name>
    <dbReference type="NCBI Taxonomy" id="253257"/>
    <lineage>
        <taxon>Bacteria</taxon>
        <taxon>Bacillati</taxon>
        <taxon>Bacillota</taxon>
        <taxon>Clostridia</taxon>
        <taxon>Lachnospirales</taxon>
        <taxon>Lachnospiraceae</taxon>
        <taxon>Lacrimispora</taxon>
    </lineage>
</organism>
<dbReference type="Gene3D" id="3.90.1570.30">
    <property type="match status" value="1"/>
</dbReference>
<dbReference type="GO" id="GO:0003677">
    <property type="term" value="F:DNA binding"/>
    <property type="evidence" value="ECO:0007669"/>
    <property type="project" value="InterPro"/>
</dbReference>
<evidence type="ECO:0000259" key="2">
    <source>
        <dbReference type="PROSITE" id="PS51192"/>
    </source>
</evidence>
<dbReference type="InterPro" id="IPR029464">
    <property type="entry name" value="HSDR_N"/>
</dbReference>
<dbReference type="PANTHER" id="PTHR47396">
    <property type="entry name" value="TYPE I RESTRICTION ENZYME ECOKI R PROTEIN"/>
    <property type="match status" value="1"/>
</dbReference>
<dbReference type="GO" id="GO:0004519">
    <property type="term" value="F:endonuclease activity"/>
    <property type="evidence" value="ECO:0007669"/>
    <property type="project" value="UniProtKB-KW"/>
</dbReference>
<comment type="caution">
    <text evidence="3">The sequence shown here is derived from an EMBL/GenBank/DDBJ whole genome shotgun (WGS) entry which is preliminary data.</text>
</comment>